<feature type="transmembrane region" description="Helical" evidence="25">
    <location>
        <begin position="241"/>
        <end position="260"/>
    </location>
</feature>
<comment type="catalytic activity">
    <reaction evidence="17">
        <text>L-arginyl-glycine(out) = L-arginyl-glycine(in)</text>
        <dbReference type="Rhea" id="RHEA:79391"/>
        <dbReference type="ChEBI" id="CHEBI:229955"/>
    </reaction>
</comment>
<dbReference type="SUPFAM" id="SSF103473">
    <property type="entry name" value="MFS general substrate transporter"/>
    <property type="match status" value="1"/>
</dbReference>
<dbReference type="GO" id="GO:0005765">
    <property type="term" value="C:lysosomal membrane"/>
    <property type="evidence" value="ECO:0007669"/>
    <property type="project" value="UniProtKB-SubCell"/>
</dbReference>
<dbReference type="AlphaFoldDB" id="A0A178MYH6"/>
<feature type="transmembrane region" description="Helical" evidence="25">
    <location>
        <begin position="26"/>
        <end position="46"/>
    </location>
</feature>
<evidence type="ECO:0000256" key="23">
    <source>
        <dbReference type="ARBA" id="ARBA00045709"/>
    </source>
</evidence>
<evidence type="ECO:0000256" key="13">
    <source>
        <dbReference type="ARBA" id="ARBA00044893"/>
    </source>
</evidence>
<dbReference type="PROSITE" id="PS00216">
    <property type="entry name" value="SUGAR_TRANSPORT_1"/>
    <property type="match status" value="1"/>
</dbReference>
<evidence type="ECO:0000256" key="18">
    <source>
        <dbReference type="ARBA" id="ARBA00044912"/>
    </source>
</evidence>
<evidence type="ECO:0000256" key="4">
    <source>
        <dbReference type="ARBA" id="ARBA00022692"/>
    </source>
</evidence>
<dbReference type="Proteomes" id="UP000078543">
    <property type="component" value="Unassembled WGS sequence"/>
</dbReference>
<keyword evidence="4 25" id="KW-0812">Transmembrane</keyword>
<comment type="caution">
    <text evidence="27">The sequence shown here is derived from an EMBL/GenBank/DDBJ whole genome shotgun (WGS) entry which is preliminary data.</text>
</comment>
<evidence type="ECO:0000259" key="26">
    <source>
        <dbReference type="PROSITE" id="PS50850"/>
    </source>
</evidence>
<sequence>MWALGAGYYCYGFFQRVAPAVMVDQMMAEFQVGAAIAGMLSGLYFYTYAPMQIPIGLLLDRFGPRRMLAVFAAFSCVGSALFASADSVTAAYLGRGLVGVGAAVTWVGALKLASLWFPADRFAMITGLTLAMGMAGAVGAQAPLAAAVASVGWRGTMWGAAVVAGLLALVLALFVRDGPNGRRSAAGAPSLLDGLRRVLALGQTWLLGLYSLTMAAPMLSFAGLWGVPFLMQVHGTSRAEAAFTTSAMLVSWGIGSPLTGWISDRMGRRKPALVAAAGLSLVFTIAALYLPGLPMLVRQGLLCLLGMASSGFVLSFATGRENVPVWASGAALGVINTASMSSGAIFQPLIGWLLDLRWEGMVIAGSRVYGAAAWEMALATLPACQAVALVAALATRETWCRHPER</sequence>
<dbReference type="PANTHER" id="PTHR23512:SF3">
    <property type="entry name" value="MAJOR FACILITATOR SUPERFAMILY DOMAIN-CONTAINING PROTEIN 1"/>
    <property type="match status" value="1"/>
</dbReference>
<evidence type="ECO:0000256" key="16">
    <source>
        <dbReference type="ARBA" id="ARBA00044900"/>
    </source>
</evidence>
<evidence type="ECO:0000256" key="9">
    <source>
        <dbReference type="ARBA" id="ARBA00044878"/>
    </source>
</evidence>
<evidence type="ECO:0000256" key="14">
    <source>
        <dbReference type="ARBA" id="ARBA00044898"/>
    </source>
</evidence>
<dbReference type="GO" id="GO:0022857">
    <property type="term" value="F:transmembrane transporter activity"/>
    <property type="evidence" value="ECO:0007669"/>
    <property type="project" value="InterPro"/>
</dbReference>
<comment type="catalytic activity">
    <reaction evidence="12">
        <text>L-lysyl-L-alpha-amino acid(out) = L-lysyl-L-alpha-amino acid(in)</text>
        <dbReference type="Rhea" id="RHEA:79387"/>
        <dbReference type="ChEBI" id="CHEBI:229965"/>
    </reaction>
</comment>
<evidence type="ECO:0000256" key="21">
    <source>
        <dbReference type="ARBA" id="ARBA00044985"/>
    </source>
</evidence>
<feature type="transmembrane region" description="Helical" evidence="25">
    <location>
        <begin position="91"/>
        <end position="110"/>
    </location>
</feature>
<proteinExistence type="inferred from homology"/>
<evidence type="ECO:0000256" key="10">
    <source>
        <dbReference type="ARBA" id="ARBA00044881"/>
    </source>
</evidence>
<evidence type="ECO:0000256" key="1">
    <source>
        <dbReference type="ARBA" id="ARBA00004155"/>
    </source>
</evidence>
<comment type="catalytic activity">
    <reaction evidence="9">
        <text>L-histidyl-glycine(out) = L-histidyl-glycine(in)</text>
        <dbReference type="Rhea" id="RHEA:79395"/>
        <dbReference type="ChEBI" id="CHEBI:229957"/>
    </reaction>
</comment>
<dbReference type="InterPro" id="IPR052187">
    <property type="entry name" value="MFSD1"/>
</dbReference>
<evidence type="ECO:0000256" key="6">
    <source>
        <dbReference type="ARBA" id="ARBA00023136"/>
    </source>
</evidence>
<comment type="subcellular location">
    <subcellularLocation>
        <location evidence="1">Lysosome membrane</location>
        <topology evidence="1">Multi-pass membrane protein</topology>
    </subcellularLocation>
</comment>
<keyword evidence="5 25" id="KW-1133">Transmembrane helix</keyword>
<dbReference type="PANTHER" id="PTHR23512">
    <property type="entry name" value="MAJOR FACILITATOR SUPERFAMILY DOMAIN-CONTAINING PROTEIN 1"/>
    <property type="match status" value="1"/>
</dbReference>
<comment type="similarity">
    <text evidence="2">Belongs to the major facilitator superfamily.</text>
</comment>
<evidence type="ECO:0000256" key="24">
    <source>
        <dbReference type="ARBA" id="ARBA00046376"/>
    </source>
</evidence>
<evidence type="ECO:0000256" key="2">
    <source>
        <dbReference type="ARBA" id="ARBA00008335"/>
    </source>
</evidence>
<evidence type="ECO:0000256" key="17">
    <source>
        <dbReference type="ARBA" id="ARBA00044903"/>
    </source>
</evidence>
<reference evidence="27 28" key="1">
    <citation type="submission" date="2016-04" db="EMBL/GenBank/DDBJ databases">
        <title>Draft genome sequence of freshwater magnetotactic bacteria Magnetospirillum marisnigri SP-1 and Magnetospirillum moscoviense BB-1.</title>
        <authorList>
            <person name="Koziaeva V."/>
            <person name="Dziuba M.V."/>
            <person name="Ivanov T.M."/>
            <person name="Kuznetsov B."/>
            <person name="Grouzdev D.S."/>
        </authorList>
    </citation>
    <scope>NUCLEOTIDE SEQUENCE [LARGE SCALE GENOMIC DNA]</scope>
    <source>
        <strain evidence="27 28">BB-1</strain>
    </source>
</reference>
<comment type="catalytic activity">
    <reaction evidence="13">
        <text>L-alpha-aminoacyl-L-lysine(out) = L-alpha-aminoacyl-L-lysine(in)</text>
        <dbReference type="Rhea" id="RHEA:79383"/>
        <dbReference type="ChEBI" id="CHEBI:229966"/>
    </reaction>
</comment>
<evidence type="ECO:0000256" key="5">
    <source>
        <dbReference type="ARBA" id="ARBA00022989"/>
    </source>
</evidence>
<evidence type="ECO:0000256" key="15">
    <source>
        <dbReference type="ARBA" id="ARBA00044899"/>
    </source>
</evidence>
<evidence type="ECO:0000256" key="12">
    <source>
        <dbReference type="ARBA" id="ARBA00044891"/>
    </source>
</evidence>
<dbReference type="InterPro" id="IPR036259">
    <property type="entry name" value="MFS_trans_sf"/>
</dbReference>
<name>A0A178MYH6_9PROT</name>
<evidence type="ECO:0000256" key="19">
    <source>
        <dbReference type="ARBA" id="ARBA00044919"/>
    </source>
</evidence>
<gene>
    <name evidence="27" type="ORF">A6A05_06830</name>
</gene>
<keyword evidence="6 25" id="KW-0472">Membrane</keyword>
<evidence type="ECO:0000256" key="11">
    <source>
        <dbReference type="ARBA" id="ARBA00044884"/>
    </source>
</evidence>
<comment type="catalytic activity">
    <reaction evidence="8">
        <text>L-lysyl-L-alanine(out) = L-lysyl-L-alanine(in)</text>
        <dbReference type="Rhea" id="RHEA:79399"/>
        <dbReference type="ChEBI" id="CHEBI:229954"/>
    </reaction>
</comment>
<feature type="transmembrane region" description="Helical" evidence="25">
    <location>
        <begin position="296"/>
        <end position="317"/>
    </location>
</feature>
<dbReference type="STRING" id="1437059.A6A05_06830"/>
<evidence type="ECO:0000256" key="20">
    <source>
        <dbReference type="ARBA" id="ARBA00044924"/>
    </source>
</evidence>
<evidence type="ECO:0000256" key="8">
    <source>
        <dbReference type="ARBA" id="ARBA00044876"/>
    </source>
</evidence>
<dbReference type="InterPro" id="IPR020846">
    <property type="entry name" value="MFS_dom"/>
</dbReference>
<accession>A0A178MYH6</accession>
<keyword evidence="7" id="KW-0458">Lysosome</keyword>
<feature type="transmembrane region" description="Helical" evidence="25">
    <location>
        <begin position="122"/>
        <end position="144"/>
    </location>
</feature>
<keyword evidence="3" id="KW-0813">Transport</keyword>
<comment type="catalytic activity">
    <reaction evidence="20">
        <text>L-lysyl-glycine(out) = L-lysyl-glycine(in)</text>
        <dbReference type="Rhea" id="RHEA:79407"/>
        <dbReference type="ChEBI" id="CHEBI:191202"/>
    </reaction>
</comment>
<evidence type="ECO:0000256" key="22">
    <source>
        <dbReference type="ARBA" id="ARBA00045018"/>
    </source>
</evidence>
<keyword evidence="28" id="KW-1185">Reference proteome</keyword>
<comment type="catalytic activity">
    <reaction evidence="11">
        <text>L-alpha-aminoacyl-L-histidine(out) = L-alpha-aminoacyl-L-histidine(in)</text>
        <dbReference type="Rhea" id="RHEA:79375"/>
        <dbReference type="ChEBI" id="CHEBI:229967"/>
    </reaction>
</comment>
<dbReference type="InterPro" id="IPR005829">
    <property type="entry name" value="Sugar_transporter_CS"/>
</dbReference>
<dbReference type="PROSITE" id="PS50850">
    <property type="entry name" value="MFS"/>
    <property type="match status" value="1"/>
</dbReference>
<comment type="catalytic activity">
    <reaction evidence="18">
        <text>L-histidyl-L-alpha-amino acid(out) = L-histidyl-L-alpha-amino acid(in)</text>
        <dbReference type="Rhea" id="RHEA:79379"/>
        <dbReference type="ChEBI" id="CHEBI:229964"/>
    </reaction>
</comment>
<organism evidence="27 28">
    <name type="scientific">Magnetospirillum moscoviense</name>
    <dbReference type="NCBI Taxonomy" id="1437059"/>
    <lineage>
        <taxon>Bacteria</taxon>
        <taxon>Pseudomonadati</taxon>
        <taxon>Pseudomonadota</taxon>
        <taxon>Alphaproteobacteria</taxon>
        <taxon>Rhodospirillales</taxon>
        <taxon>Rhodospirillaceae</taxon>
        <taxon>Magnetospirillum</taxon>
    </lineage>
</organism>
<evidence type="ECO:0000313" key="27">
    <source>
        <dbReference type="EMBL" id="OAN60918.1"/>
    </source>
</evidence>
<comment type="function">
    <text evidence="23">Lysosomal dipeptide uniporter that selectively exports lysine, arginine or histidine-containing dipeptides with a net positive charge from the lysosome lumen into the cytosol. Could play a role in a specific type of protein O-glycosylation indirectly regulating macrophages migration and tissue invasion. Also essential for liver homeostasis.</text>
</comment>
<dbReference type="Pfam" id="PF07690">
    <property type="entry name" value="MFS_1"/>
    <property type="match status" value="1"/>
</dbReference>
<evidence type="ECO:0000313" key="28">
    <source>
        <dbReference type="Proteomes" id="UP000078543"/>
    </source>
</evidence>
<feature type="transmembrane region" description="Helical" evidence="25">
    <location>
        <begin position="67"/>
        <end position="85"/>
    </location>
</feature>
<comment type="catalytic activity">
    <reaction evidence="10">
        <text>L-alpha-aminoacyl-L-arginine(out) = L-alpha-aminoacyl-L-arginine(in)</text>
        <dbReference type="Rhea" id="RHEA:79367"/>
        <dbReference type="ChEBI" id="CHEBI:229968"/>
    </reaction>
</comment>
<comment type="catalytic activity">
    <reaction evidence="14">
        <text>L-aspartyl-L-lysine(out) = L-aspartyl-L-lysine(in)</text>
        <dbReference type="Rhea" id="RHEA:79411"/>
        <dbReference type="ChEBI" id="CHEBI:229953"/>
    </reaction>
</comment>
<dbReference type="Gene3D" id="1.20.1250.20">
    <property type="entry name" value="MFS general substrate transporter like domains"/>
    <property type="match status" value="2"/>
</dbReference>
<dbReference type="EMBL" id="LWQU01000054">
    <property type="protein sequence ID" value="OAN60918.1"/>
    <property type="molecule type" value="Genomic_DNA"/>
</dbReference>
<protein>
    <recommendedName>
        <fullName evidence="21">Lysosomal dipeptide transporter MFSD1</fullName>
    </recommendedName>
    <alternativeName>
        <fullName evidence="22">Major facilitator superfamily domain-containing protein 1</fullName>
    </alternativeName>
</protein>
<feature type="transmembrane region" description="Helical" evidence="25">
    <location>
        <begin position="374"/>
        <end position="395"/>
    </location>
</feature>
<feature type="transmembrane region" description="Helical" evidence="25">
    <location>
        <begin position="272"/>
        <end position="290"/>
    </location>
</feature>
<comment type="catalytic activity">
    <reaction evidence="19">
        <text>L-alanyl-L-lysine(out) = L-alanyl-L-lysine(in)</text>
        <dbReference type="Rhea" id="RHEA:79415"/>
        <dbReference type="ChEBI" id="CHEBI:192470"/>
    </reaction>
</comment>
<feature type="domain" description="Major facilitator superfamily (MFS) profile" evidence="26">
    <location>
        <begin position="1"/>
        <end position="400"/>
    </location>
</feature>
<feature type="transmembrane region" description="Helical" evidence="25">
    <location>
        <begin position="156"/>
        <end position="175"/>
    </location>
</feature>
<comment type="subunit">
    <text evidence="24">Homodimer. Interacts with lysosomal protein GLMP (via lumenal domain); the interaction starts while both proteins are still in the endoplasmic reticulum and is required for stabilization of MFSD1 in lysosomes but has no direct effect on its targeting to lysosomes or transporter activity.</text>
</comment>
<evidence type="ECO:0000256" key="7">
    <source>
        <dbReference type="ARBA" id="ARBA00023228"/>
    </source>
</evidence>
<comment type="catalytic activity">
    <reaction evidence="15">
        <text>L-arginyl-L-alpha-amino acid(out) = L-arginyl-L-alpha-amino acid(in)</text>
        <dbReference type="Rhea" id="RHEA:79371"/>
        <dbReference type="ChEBI" id="CHEBI:84315"/>
    </reaction>
</comment>
<evidence type="ECO:0000256" key="25">
    <source>
        <dbReference type="SAM" id="Phobius"/>
    </source>
</evidence>
<comment type="catalytic activity">
    <reaction evidence="16">
        <text>L-lysyl-L-lysine(out) = L-lysyl-L-lysine(in)</text>
        <dbReference type="Rhea" id="RHEA:79403"/>
        <dbReference type="ChEBI" id="CHEBI:229956"/>
    </reaction>
</comment>
<feature type="transmembrane region" description="Helical" evidence="25">
    <location>
        <begin position="205"/>
        <end position="229"/>
    </location>
</feature>
<feature type="transmembrane region" description="Helical" evidence="25">
    <location>
        <begin position="329"/>
        <end position="354"/>
    </location>
</feature>
<evidence type="ECO:0000256" key="3">
    <source>
        <dbReference type="ARBA" id="ARBA00022448"/>
    </source>
</evidence>
<dbReference type="InterPro" id="IPR011701">
    <property type="entry name" value="MFS"/>
</dbReference>